<evidence type="ECO:0008006" key="3">
    <source>
        <dbReference type="Google" id="ProtNLM"/>
    </source>
</evidence>
<proteinExistence type="predicted"/>
<dbReference type="PIRSF" id="PIRSF001439">
    <property type="entry name" value="CryM"/>
    <property type="match status" value="1"/>
</dbReference>
<comment type="caution">
    <text evidence="1">The sequence shown here is derived from an EMBL/GenBank/DDBJ whole genome shotgun (WGS) entry which is preliminary data.</text>
</comment>
<dbReference type="Gene3D" id="3.30.1780.10">
    <property type="entry name" value="ornithine cyclodeaminase, domain 1"/>
    <property type="match status" value="1"/>
</dbReference>
<dbReference type="EMBL" id="BAABDQ010000062">
    <property type="protein sequence ID" value="GAA3620381.1"/>
    <property type="molecule type" value="Genomic_DNA"/>
</dbReference>
<evidence type="ECO:0000313" key="2">
    <source>
        <dbReference type="Proteomes" id="UP001500630"/>
    </source>
</evidence>
<gene>
    <name evidence="1" type="ORF">GCM10022419_127500</name>
</gene>
<dbReference type="InterPro" id="IPR003462">
    <property type="entry name" value="ODC_Mu_crystall"/>
</dbReference>
<dbReference type="Pfam" id="PF02423">
    <property type="entry name" value="OCD_Mu_crystall"/>
    <property type="match status" value="1"/>
</dbReference>
<reference evidence="2" key="1">
    <citation type="journal article" date="2019" name="Int. J. Syst. Evol. Microbiol.">
        <title>The Global Catalogue of Microorganisms (GCM) 10K type strain sequencing project: providing services to taxonomists for standard genome sequencing and annotation.</title>
        <authorList>
            <consortium name="The Broad Institute Genomics Platform"/>
            <consortium name="The Broad Institute Genome Sequencing Center for Infectious Disease"/>
            <person name="Wu L."/>
            <person name="Ma J."/>
        </authorList>
    </citation>
    <scope>NUCLEOTIDE SEQUENCE [LARGE SCALE GENOMIC DNA]</scope>
    <source>
        <strain evidence="2">JCM 17326</strain>
    </source>
</reference>
<dbReference type="PANTHER" id="PTHR13812">
    <property type="entry name" value="KETIMINE REDUCTASE MU-CRYSTALLIN"/>
    <property type="match status" value="1"/>
</dbReference>
<protein>
    <recommendedName>
        <fullName evidence="3">Ornithine cyclodeaminase family protein</fullName>
    </recommendedName>
</protein>
<dbReference type="InterPro" id="IPR036291">
    <property type="entry name" value="NAD(P)-bd_dom_sf"/>
</dbReference>
<dbReference type="Proteomes" id="UP001500630">
    <property type="component" value="Unassembled WGS sequence"/>
</dbReference>
<accession>A0ABP6ZVA2</accession>
<dbReference type="SUPFAM" id="SSF51735">
    <property type="entry name" value="NAD(P)-binding Rossmann-fold domains"/>
    <property type="match status" value="1"/>
</dbReference>
<dbReference type="Gene3D" id="3.40.50.720">
    <property type="entry name" value="NAD(P)-binding Rossmann-like Domain"/>
    <property type="match status" value="1"/>
</dbReference>
<dbReference type="PANTHER" id="PTHR13812:SF19">
    <property type="entry name" value="KETIMINE REDUCTASE MU-CRYSTALLIN"/>
    <property type="match status" value="1"/>
</dbReference>
<sequence length="329" mass="34281">MGDADVLVLSDAHIRAVLSAADVVDSQEHAFLLATADGLVRSAHTHYDTFAPDAIAFVHSAVADGETGVVFKSGTQHPRNGARGLPAVHATVTVHDPDSGRTTAVLNGTTITTLRTAGGLAAAARALSPARPHTVGVLGAGAQATEFVCLLSDVMPVERFLMWSPGLQARGRERLDERLAGLPVEIAASPRDLCERSRTIATCTLSRVPVVEGAWLGGGTTVLTMGSYAPDRRELDLGCTRRAALVVADLPGQALRSNGPVLEAVEAEVIDADAVLPISRVLRGEHPGRAAEQDIVVFHSNGLGIQDAVLAWRACTRARASGTGVLVAL</sequence>
<name>A0ABP6ZVA2_9ACTN</name>
<keyword evidence="2" id="KW-1185">Reference proteome</keyword>
<dbReference type="RefSeq" id="WP_345578892.1">
    <property type="nucleotide sequence ID" value="NZ_BAABDQ010000062.1"/>
</dbReference>
<dbReference type="InterPro" id="IPR023401">
    <property type="entry name" value="ODC_N"/>
</dbReference>
<organism evidence="1 2">
    <name type="scientific">Nonomuraea rosea</name>
    <dbReference type="NCBI Taxonomy" id="638574"/>
    <lineage>
        <taxon>Bacteria</taxon>
        <taxon>Bacillati</taxon>
        <taxon>Actinomycetota</taxon>
        <taxon>Actinomycetes</taxon>
        <taxon>Streptosporangiales</taxon>
        <taxon>Streptosporangiaceae</taxon>
        <taxon>Nonomuraea</taxon>
    </lineage>
</organism>
<evidence type="ECO:0000313" key="1">
    <source>
        <dbReference type="EMBL" id="GAA3620381.1"/>
    </source>
</evidence>